<organism evidence="2 3">
    <name type="scientific">Oryza sativa subsp. japonica</name>
    <name type="common">Rice</name>
    <dbReference type="NCBI Taxonomy" id="39947"/>
    <lineage>
        <taxon>Eukaryota</taxon>
        <taxon>Viridiplantae</taxon>
        <taxon>Streptophyta</taxon>
        <taxon>Embryophyta</taxon>
        <taxon>Tracheophyta</taxon>
        <taxon>Spermatophyta</taxon>
        <taxon>Magnoliopsida</taxon>
        <taxon>Liliopsida</taxon>
        <taxon>Poales</taxon>
        <taxon>Poaceae</taxon>
        <taxon>BOP clade</taxon>
        <taxon>Oryzoideae</taxon>
        <taxon>Oryzeae</taxon>
        <taxon>Oryzinae</taxon>
        <taxon>Oryza</taxon>
        <taxon>Oryza sativa</taxon>
    </lineage>
</organism>
<reference evidence="3" key="2">
    <citation type="journal article" date="2008" name="Nucleic Acids Res.">
        <title>The rice annotation project database (RAP-DB): 2008 update.</title>
        <authorList>
            <consortium name="The rice annotation project (RAP)"/>
        </authorList>
    </citation>
    <scope>GENOME REANNOTATION</scope>
    <source>
        <strain evidence="3">cv. Nipponbare</strain>
    </source>
</reference>
<proteinExistence type="predicted"/>
<evidence type="ECO:0000313" key="3">
    <source>
        <dbReference type="Proteomes" id="UP000000763"/>
    </source>
</evidence>
<dbReference type="Proteomes" id="UP000000763">
    <property type="component" value="Chromosome 6"/>
</dbReference>
<feature type="non-terminal residue" evidence="2">
    <location>
        <position position="1"/>
    </location>
</feature>
<name>Q0DBX0_ORYSJ</name>
<dbReference type="EMBL" id="AP008212">
    <property type="protein sequence ID" value="BAF19653.1"/>
    <property type="molecule type" value="Genomic_DNA"/>
</dbReference>
<accession>Q0DBX0</accession>
<dbReference type="AlphaFoldDB" id="Q0DBX0"/>
<dbReference type="KEGG" id="dosa:Os06g0518100"/>
<reference evidence="2 3" key="1">
    <citation type="journal article" date="2005" name="Nature">
        <title>The map-based sequence of the rice genome.</title>
        <authorList>
            <consortium name="International rice genome sequencing project (IRGSP)"/>
            <person name="Matsumoto T."/>
            <person name="Wu J."/>
            <person name="Kanamori H."/>
            <person name="Katayose Y."/>
            <person name="Fujisawa M."/>
            <person name="Namiki N."/>
            <person name="Mizuno H."/>
            <person name="Yamamoto K."/>
            <person name="Antonio B.A."/>
            <person name="Baba T."/>
            <person name="Sakata K."/>
            <person name="Nagamura Y."/>
            <person name="Aoki H."/>
            <person name="Arikawa K."/>
            <person name="Arita K."/>
            <person name="Bito T."/>
            <person name="Chiden Y."/>
            <person name="Fujitsuka N."/>
            <person name="Fukunaka R."/>
            <person name="Hamada M."/>
            <person name="Harada C."/>
            <person name="Hayashi A."/>
            <person name="Hijishita S."/>
            <person name="Honda M."/>
            <person name="Hosokawa S."/>
            <person name="Ichikawa Y."/>
            <person name="Idonuma A."/>
            <person name="Iijima M."/>
            <person name="Ikeda M."/>
            <person name="Ikeno M."/>
            <person name="Ito K."/>
            <person name="Ito S."/>
            <person name="Ito T."/>
            <person name="Ito Y."/>
            <person name="Ito Y."/>
            <person name="Iwabuchi A."/>
            <person name="Kamiya K."/>
            <person name="Karasawa W."/>
            <person name="Kurita K."/>
            <person name="Katagiri S."/>
            <person name="Kikuta A."/>
            <person name="Kobayashi H."/>
            <person name="Kobayashi N."/>
            <person name="Machita K."/>
            <person name="Maehara T."/>
            <person name="Masukawa M."/>
            <person name="Mizubayashi T."/>
            <person name="Mukai Y."/>
            <person name="Nagasaki H."/>
            <person name="Nagata Y."/>
            <person name="Naito S."/>
            <person name="Nakashima M."/>
            <person name="Nakama Y."/>
            <person name="Nakamichi Y."/>
            <person name="Nakamura M."/>
            <person name="Meguro A."/>
            <person name="Negishi M."/>
            <person name="Ohta I."/>
            <person name="Ohta T."/>
            <person name="Okamoto M."/>
            <person name="Ono N."/>
            <person name="Saji S."/>
            <person name="Sakaguchi M."/>
            <person name="Sakai K."/>
            <person name="Shibata M."/>
            <person name="Shimokawa T."/>
            <person name="Song J."/>
            <person name="Takazaki Y."/>
            <person name="Terasawa K."/>
            <person name="Tsugane M."/>
            <person name="Tsuji K."/>
            <person name="Ueda S."/>
            <person name="Waki K."/>
            <person name="Yamagata H."/>
            <person name="Yamamoto M."/>
            <person name="Yamamoto S."/>
            <person name="Yamane H."/>
            <person name="Yoshiki S."/>
            <person name="Yoshihara R."/>
            <person name="Yukawa K."/>
            <person name="Zhong H."/>
            <person name="Yano M."/>
            <person name="Yuan Q."/>
            <person name="Ouyang S."/>
            <person name="Liu J."/>
            <person name="Jones K.M."/>
            <person name="Gansberger K."/>
            <person name="Moffat K."/>
            <person name="Hill J."/>
            <person name="Bera J."/>
            <person name="Fadrosh D."/>
            <person name="Jin S."/>
            <person name="Johri S."/>
            <person name="Kim M."/>
            <person name="Overton L."/>
            <person name="Reardon M."/>
            <person name="Tsitrin T."/>
            <person name="Vuong H."/>
            <person name="Weaver B."/>
            <person name="Ciecko A."/>
            <person name="Tallon L."/>
            <person name="Jackson J."/>
            <person name="Pai G."/>
            <person name="Aken S.V."/>
            <person name="Utterback T."/>
            <person name="Reidmuller S."/>
            <person name="Feldblyum T."/>
            <person name="Hsiao J."/>
            <person name="Zismann V."/>
            <person name="Iobst S."/>
            <person name="de Vazeille A.R."/>
            <person name="Buell C.R."/>
            <person name="Ying K."/>
            <person name="Li Y."/>
            <person name="Lu T."/>
            <person name="Huang Y."/>
            <person name="Zhao Q."/>
            <person name="Feng Q."/>
            <person name="Zhang L."/>
            <person name="Zhu J."/>
            <person name="Weng Q."/>
            <person name="Mu J."/>
            <person name="Lu Y."/>
            <person name="Fan D."/>
            <person name="Liu Y."/>
            <person name="Guan J."/>
            <person name="Zhang Y."/>
            <person name="Yu S."/>
            <person name="Liu X."/>
            <person name="Zhang Y."/>
            <person name="Hong G."/>
            <person name="Han B."/>
            <person name="Choisne N."/>
            <person name="Demange N."/>
            <person name="Orjeda G."/>
            <person name="Samain S."/>
            <person name="Cattolico L."/>
            <person name="Pelletier E."/>
            <person name="Couloux A."/>
            <person name="Segurens B."/>
            <person name="Wincker P."/>
            <person name="D'Hont A."/>
            <person name="Scarpelli C."/>
            <person name="Weissenbach J."/>
            <person name="Salanoubat M."/>
            <person name="Quetier F."/>
            <person name="Yu Y."/>
            <person name="Kim H.R."/>
            <person name="Rambo T."/>
            <person name="Currie J."/>
            <person name="Collura K."/>
            <person name="Luo M."/>
            <person name="Yang T."/>
            <person name="Ammiraju J.S.S."/>
            <person name="Engler F."/>
            <person name="Soderlund C."/>
            <person name="Wing R.A."/>
            <person name="Palmer L.E."/>
            <person name="de la Bastide M."/>
            <person name="Spiegel L."/>
            <person name="Nascimento L."/>
            <person name="Zutavern T."/>
            <person name="O'Shaughnessy A."/>
            <person name="Dike S."/>
            <person name="Dedhia N."/>
            <person name="Preston R."/>
            <person name="Balija V."/>
            <person name="McCombie W.R."/>
            <person name="Chow T."/>
            <person name="Chen H."/>
            <person name="Chung M."/>
            <person name="Chen C."/>
            <person name="Shaw J."/>
            <person name="Wu H."/>
            <person name="Hsiao K."/>
            <person name="Chao Y."/>
            <person name="Chu M."/>
            <person name="Cheng C."/>
            <person name="Hour A."/>
            <person name="Lee P."/>
            <person name="Lin S."/>
            <person name="Lin Y."/>
            <person name="Liou J."/>
            <person name="Liu S."/>
            <person name="Hsing Y."/>
            <person name="Raghuvanshi S."/>
            <person name="Mohanty A."/>
            <person name="Bharti A.K."/>
            <person name="Gaur A."/>
            <person name="Gupta V."/>
            <person name="Kumar D."/>
            <person name="Ravi V."/>
            <person name="Vij S."/>
            <person name="Kapur A."/>
            <person name="Khurana P."/>
            <person name="Khurana P."/>
            <person name="Khurana J.P."/>
            <person name="Tyagi A.K."/>
            <person name="Gaikwad K."/>
            <person name="Singh A."/>
            <person name="Dalal V."/>
            <person name="Srivastava S."/>
            <person name="Dixit A."/>
            <person name="Pal A.K."/>
            <person name="Ghazi I.A."/>
            <person name="Yadav M."/>
            <person name="Pandit A."/>
            <person name="Bhargava A."/>
            <person name="Sureshbabu K."/>
            <person name="Batra K."/>
            <person name="Sharma T.R."/>
            <person name="Mohapatra T."/>
            <person name="Singh N.K."/>
            <person name="Messing J."/>
            <person name="Nelson A.B."/>
            <person name="Fuks G."/>
            <person name="Kavchok S."/>
            <person name="Keizer G."/>
            <person name="Linton E."/>
            <person name="Llaca V."/>
            <person name="Song R."/>
            <person name="Tanyolac B."/>
            <person name="Young S."/>
            <person name="Ho-Il K."/>
            <person name="Hahn J.H."/>
            <person name="Sangsakoo G."/>
            <person name="Vanavichit A."/>
            <person name="de Mattos Luiz.A.T."/>
            <person name="Zimmer P.D."/>
            <person name="Malone G."/>
            <person name="Dellagostin O."/>
            <person name="de Oliveira A.C."/>
            <person name="Bevan M."/>
            <person name="Bancroft I."/>
            <person name="Minx P."/>
            <person name="Cordum H."/>
            <person name="Wilson R."/>
            <person name="Cheng Z."/>
            <person name="Jin W."/>
            <person name="Jiang J."/>
            <person name="Leong S.A."/>
            <person name="Iwama H."/>
            <person name="Gojobori T."/>
            <person name="Itoh T."/>
            <person name="Niimura Y."/>
            <person name="Fujii Y."/>
            <person name="Habara T."/>
            <person name="Sakai H."/>
            <person name="Sato Y."/>
            <person name="Wilson G."/>
            <person name="Kumar K."/>
            <person name="McCouch S."/>
            <person name="Juretic N."/>
            <person name="Hoen D."/>
            <person name="Wright S."/>
            <person name="Bruskiewich R."/>
            <person name="Bureau T."/>
            <person name="Miyao A."/>
            <person name="Hirochika H."/>
            <person name="Nishikawa T."/>
            <person name="Kadowaki K."/>
            <person name="Sugiura M."/>
            <person name="Burr B."/>
            <person name="Sasaki T."/>
        </authorList>
    </citation>
    <scope>NUCLEOTIDE SEQUENCE [LARGE SCALE GENOMIC DNA]</scope>
    <source>
        <strain evidence="3">cv. Nipponbare</strain>
    </source>
</reference>
<sequence length="170" mass="18196">DLHYLISFLSPPQTLSLSQEKKTRGGDEAGQEEGVVVVSGGRGRRRHGVGEVGAASRVISPHLHDVVLRPLRCRLHALWRCFFHWRSRCCRHRGLSPPPSRSSPRSPSSLPAAPAASLPVSAGGNSSAATEAEEAGGLLLSILILGTLGIRYLVPLVPSDTFGTWYQAST</sequence>
<evidence type="ECO:0000313" key="2">
    <source>
        <dbReference type="EMBL" id="BAF19653.1"/>
    </source>
</evidence>
<gene>
    <name evidence="2" type="ordered locus">Os06g0518100</name>
</gene>
<evidence type="ECO:0000256" key="1">
    <source>
        <dbReference type="SAM" id="MobiDB-lite"/>
    </source>
</evidence>
<feature type="compositionally biased region" description="Low complexity" evidence="1">
    <location>
        <begin position="102"/>
        <end position="126"/>
    </location>
</feature>
<feature type="region of interest" description="Disordered" evidence="1">
    <location>
        <begin position="94"/>
        <end position="126"/>
    </location>
</feature>
<protein>
    <submittedName>
        <fullName evidence="2">Os06g0518100 protein</fullName>
    </submittedName>
</protein>